<organism evidence="1 2">
    <name type="scientific">Eragrostis curvula</name>
    <name type="common">weeping love grass</name>
    <dbReference type="NCBI Taxonomy" id="38414"/>
    <lineage>
        <taxon>Eukaryota</taxon>
        <taxon>Viridiplantae</taxon>
        <taxon>Streptophyta</taxon>
        <taxon>Embryophyta</taxon>
        <taxon>Tracheophyta</taxon>
        <taxon>Spermatophyta</taxon>
        <taxon>Magnoliopsida</taxon>
        <taxon>Liliopsida</taxon>
        <taxon>Poales</taxon>
        <taxon>Poaceae</taxon>
        <taxon>PACMAD clade</taxon>
        <taxon>Chloridoideae</taxon>
        <taxon>Eragrostideae</taxon>
        <taxon>Eragrostidinae</taxon>
        <taxon>Eragrostis</taxon>
    </lineage>
</organism>
<dbReference type="PANTHER" id="PTHR48045">
    <property type="entry name" value="UDP-GLYCOSYLTRANSFERASE 72B1"/>
    <property type="match status" value="1"/>
</dbReference>
<proteinExistence type="predicted"/>
<sequence>LAARGKNPAAADDGARKPNSVVYVSFGSLLQPGARQAVELGLGLEASGHPFIWVLNNTREYDDTTRAFLRELEARVAAGRRGLVVSGWAPQLAVEVLRIGVSVGVKEPTAFRMDGKEVVVGRDAVEMAVRSIMDGGEEGEERRRRAAALAAKARAATVEGRKVFVALKSMCYETCSRPSLPLRSVPDGTTNWNTLWYIWYLYSIRCSFWATYDPIFPANGSHTDQNVFALFALLSIPPAMADPSAGEAMPAMAAPSAREETRPSCSRILLFLRNLCPSPYLHIQ</sequence>
<protein>
    <submittedName>
        <fullName evidence="1">Uncharacterized protein</fullName>
    </submittedName>
</protein>
<dbReference type="OrthoDB" id="1925022at2759"/>
<name>A0A5J9SDR6_9POAL</name>
<dbReference type="EMBL" id="RWGY01001038">
    <property type="protein sequence ID" value="TVT97301.1"/>
    <property type="molecule type" value="Genomic_DNA"/>
</dbReference>
<feature type="non-terminal residue" evidence="1">
    <location>
        <position position="1"/>
    </location>
</feature>
<gene>
    <name evidence="1" type="ORF">EJB05_57463</name>
</gene>
<evidence type="ECO:0000313" key="2">
    <source>
        <dbReference type="Proteomes" id="UP000324897"/>
    </source>
</evidence>
<accession>A0A5J9SDR6</accession>
<evidence type="ECO:0000313" key="1">
    <source>
        <dbReference type="EMBL" id="TVT97301.1"/>
    </source>
</evidence>
<dbReference type="PANTHER" id="PTHR48045:SF34">
    <property type="entry name" value="ISOFLAVONE 7-O-GLUCOSYLTRANSFERASE 1-LIKE"/>
    <property type="match status" value="1"/>
</dbReference>
<dbReference type="Gene3D" id="3.40.50.2000">
    <property type="entry name" value="Glycogen Phosphorylase B"/>
    <property type="match status" value="2"/>
</dbReference>
<dbReference type="Proteomes" id="UP000324897">
    <property type="component" value="Unassembled WGS sequence"/>
</dbReference>
<comment type="caution">
    <text evidence="1">The sequence shown here is derived from an EMBL/GenBank/DDBJ whole genome shotgun (WGS) entry which is preliminary data.</text>
</comment>
<reference evidence="1 2" key="1">
    <citation type="journal article" date="2019" name="Sci. Rep.">
        <title>A high-quality genome of Eragrostis curvula grass provides insights into Poaceae evolution and supports new strategies to enhance forage quality.</title>
        <authorList>
            <person name="Carballo J."/>
            <person name="Santos B.A.C.M."/>
            <person name="Zappacosta D."/>
            <person name="Garbus I."/>
            <person name="Selva J.P."/>
            <person name="Gallo C.A."/>
            <person name="Diaz A."/>
            <person name="Albertini E."/>
            <person name="Caccamo M."/>
            <person name="Echenique V."/>
        </authorList>
    </citation>
    <scope>NUCLEOTIDE SEQUENCE [LARGE SCALE GENOMIC DNA]</scope>
    <source>
        <strain evidence="2">cv. Victoria</strain>
        <tissue evidence="1">Leaf</tissue>
    </source>
</reference>
<dbReference type="SUPFAM" id="SSF53756">
    <property type="entry name" value="UDP-Glycosyltransferase/glycogen phosphorylase"/>
    <property type="match status" value="1"/>
</dbReference>
<keyword evidence="2" id="KW-1185">Reference proteome</keyword>
<dbReference type="AlphaFoldDB" id="A0A5J9SDR6"/>